<dbReference type="EMBL" id="BGZK01000349">
    <property type="protein sequence ID" value="GBP38475.1"/>
    <property type="molecule type" value="Genomic_DNA"/>
</dbReference>
<comment type="caution">
    <text evidence="1">The sequence shown here is derived from an EMBL/GenBank/DDBJ whole genome shotgun (WGS) entry which is preliminary data.</text>
</comment>
<sequence length="174" mass="19860">MRNSRRLNPGLHSNKSGLAVPTPIVRVISRDCDNDNAKYLSRRARSNCSRLQRSRRRRRELHISPVAARNLRKCESRTESGKRWARTPGLVELSYKLPKTSSRWWGWVRGRGPGQGDDQGRNVRRRNAGVQGAGCVCKTITYSGEWLGPHSAKLIKRKEGARARPPNNSLYLRY</sequence>
<organism evidence="1 2">
    <name type="scientific">Eumeta variegata</name>
    <name type="common">Bagworm moth</name>
    <name type="synonym">Eumeta japonica</name>
    <dbReference type="NCBI Taxonomy" id="151549"/>
    <lineage>
        <taxon>Eukaryota</taxon>
        <taxon>Metazoa</taxon>
        <taxon>Ecdysozoa</taxon>
        <taxon>Arthropoda</taxon>
        <taxon>Hexapoda</taxon>
        <taxon>Insecta</taxon>
        <taxon>Pterygota</taxon>
        <taxon>Neoptera</taxon>
        <taxon>Endopterygota</taxon>
        <taxon>Lepidoptera</taxon>
        <taxon>Glossata</taxon>
        <taxon>Ditrysia</taxon>
        <taxon>Tineoidea</taxon>
        <taxon>Psychidae</taxon>
        <taxon>Oiketicinae</taxon>
        <taxon>Eumeta</taxon>
    </lineage>
</organism>
<keyword evidence="2" id="KW-1185">Reference proteome</keyword>
<accession>A0A4C1VL58</accession>
<proteinExistence type="predicted"/>
<reference evidence="1 2" key="1">
    <citation type="journal article" date="2019" name="Commun. Biol.">
        <title>The bagworm genome reveals a unique fibroin gene that provides high tensile strength.</title>
        <authorList>
            <person name="Kono N."/>
            <person name="Nakamura H."/>
            <person name="Ohtoshi R."/>
            <person name="Tomita M."/>
            <person name="Numata K."/>
            <person name="Arakawa K."/>
        </authorList>
    </citation>
    <scope>NUCLEOTIDE SEQUENCE [LARGE SCALE GENOMIC DNA]</scope>
</reference>
<protein>
    <submittedName>
        <fullName evidence="1">Uncharacterized protein</fullName>
    </submittedName>
</protein>
<evidence type="ECO:0000313" key="1">
    <source>
        <dbReference type="EMBL" id="GBP38475.1"/>
    </source>
</evidence>
<evidence type="ECO:0000313" key="2">
    <source>
        <dbReference type="Proteomes" id="UP000299102"/>
    </source>
</evidence>
<name>A0A4C1VL58_EUMVA</name>
<gene>
    <name evidence="1" type="ORF">EVAR_23681_1</name>
</gene>
<dbReference type="Proteomes" id="UP000299102">
    <property type="component" value="Unassembled WGS sequence"/>
</dbReference>
<dbReference type="AlphaFoldDB" id="A0A4C1VL58"/>